<organism evidence="1 2">
    <name type="scientific">Platanthera guangdongensis</name>
    <dbReference type="NCBI Taxonomy" id="2320717"/>
    <lineage>
        <taxon>Eukaryota</taxon>
        <taxon>Viridiplantae</taxon>
        <taxon>Streptophyta</taxon>
        <taxon>Embryophyta</taxon>
        <taxon>Tracheophyta</taxon>
        <taxon>Spermatophyta</taxon>
        <taxon>Magnoliopsida</taxon>
        <taxon>Liliopsida</taxon>
        <taxon>Asparagales</taxon>
        <taxon>Orchidaceae</taxon>
        <taxon>Orchidoideae</taxon>
        <taxon>Orchideae</taxon>
        <taxon>Orchidinae</taxon>
        <taxon>Platanthera</taxon>
    </lineage>
</organism>
<name>A0ABR2N3L0_9ASPA</name>
<proteinExistence type="predicted"/>
<evidence type="ECO:0000313" key="1">
    <source>
        <dbReference type="EMBL" id="KAK8970356.1"/>
    </source>
</evidence>
<accession>A0ABR2N3L0</accession>
<dbReference type="Proteomes" id="UP001412067">
    <property type="component" value="Unassembled WGS sequence"/>
</dbReference>
<keyword evidence="2" id="KW-1185">Reference proteome</keyword>
<reference evidence="1 2" key="1">
    <citation type="journal article" date="2022" name="Nat. Plants">
        <title>Genomes of leafy and leafless Platanthera orchids illuminate the evolution of mycoheterotrophy.</title>
        <authorList>
            <person name="Li M.H."/>
            <person name="Liu K.W."/>
            <person name="Li Z."/>
            <person name="Lu H.C."/>
            <person name="Ye Q.L."/>
            <person name="Zhang D."/>
            <person name="Wang J.Y."/>
            <person name="Li Y.F."/>
            <person name="Zhong Z.M."/>
            <person name="Liu X."/>
            <person name="Yu X."/>
            <person name="Liu D.K."/>
            <person name="Tu X.D."/>
            <person name="Liu B."/>
            <person name="Hao Y."/>
            <person name="Liao X.Y."/>
            <person name="Jiang Y.T."/>
            <person name="Sun W.H."/>
            <person name="Chen J."/>
            <person name="Chen Y.Q."/>
            <person name="Ai Y."/>
            <person name="Zhai J.W."/>
            <person name="Wu S.S."/>
            <person name="Zhou Z."/>
            <person name="Hsiao Y.Y."/>
            <person name="Wu W.L."/>
            <person name="Chen Y.Y."/>
            <person name="Lin Y.F."/>
            <person name="Hsu J.L."/>
            <person name="Li C.Y."/>
            <person name="Wang Z.W."/>
            <person name="Zhao X."/>
            <person name="Zhong W.Y."/>
            <person name="Ma X.K."/>
            <person name="Ma L."/>
            <person name="Huang J."/>
            <person name="Chen G.Z."/>
            <person name="Huang M.Z."/>
            <person name="Huang L."/>
            <person name="Peng D.H."/>
            <person name="Luo Y.B."/>
            <person name="Zou S.Q."/>
            <person name="Chen S.P."/>
            <person name="Lan S."/>
            <person name="Tsai W.C."/>
            <person name="Van de Peer Y."/>
            <person name="Liu Z.J."/>
        </authorList>
    </citation>
    <scope>NUCLEOTIDE SEQUENCE [LARGE SCALE GENOMIC DNA]</scope>
    <source>
        <strain evidence="1">Lor288</strain>
    </source>
</reference>
<protein>
    <submittedName>
        <fullName evidence="1">Uncharacterized protein</fullName>
    </submittedName>
</protein>
<sequence length="63" mass="6846">MKKEEGAKPAFVKRLEACLAGGLVDRPASKRNYNRTRKKEVLGGRRSATVGGERTNCRVGEAA</sequence>
<gene>
    <name evidence="1" type="ORF">KSP40_PGU019947</name>
</gene>
<comment type="caution">
    <text evidence="1">The sequence shown here is derived from an EMBL/GenBank/DDBJ whole genome shotgun (WGS) entry which is preliminary data.</text>
</comment>
<evidence type="ECO:0000313" key="2">
    <source>
        <dbReference type="Proteomes" id="UP001412067"/>
    </source>
</evidence>
<dbReference type="EMBL" id="JBBWWR010000002">
    <property type="protein sequence ID" value="KAK8970356.1"/>
    <property type="molecule type" value="Genomic_DNA"/>
</dbReference>